<evidence type="ECO:0000313" key="2">
    <source>
        <dbReference type="Proteomes" id="UP000242930"/>
    </source>
</evidence>
<dbReference type="Proteomes" id="UP000242930">
    <property type="component" value="Unassembled WGS sequence"/>
</dbReference>
<dbReference type="PANTHER" id="PTHR34301:SF8">
    <property type="entry name" value="ATPASE DOMAIN-CONTAINING PROTEIN"/>
    <property type="match status" value="1"/>
</dbReference>
<accession>A0A1H6Z4X8</accession>
<dbReference type="EMBL" id="FNZE01000009">
    <property type="protein sequence ID" value="SEJ48491.1"/>
    <property type="molecule type" value="Genomic_DNA"/>
</dbReference>
<gene>
    <name evidence="1" type="ORF">SAMN05216201_109169</name>
</gene>
<evidence type="ECO:0000313" key="1">
    <source>
        <dbReference type="EMBL" id="SEJ48491.1"/>
    </source>
</evidence>
<dbReference type="SUPFAM" id="SSF52540">
    <property type="entry name" value="P-loop containing nucleoside triphosphate hydrolases"/>
    <property type="match status" value="1"/>
</dbReference>
<dbReference type="Gene3D" id="3.40.50.300">
    <property type="entry name" value="P-loop containing nucleotide triphosphate hydrolases"/>
    <property type="match status" value="1"/>
</dbReference>
<evidence type="ECO:0008006" key="3">
    <source>
        <dbReference type="Google" id="ProtNLM"/>
    </source>
</evidence>
<dbReference type="InterPro" id="IPR027417">
    <property type="entry name" value="P-loop_NTPase"/>
</dbReference>
<dbReference type="AlphaFoldDB" id="A0A1H6Z4X8"/>
<dbReference type="RefSeq" id="WP_090311489.1">
    <property type="nucleotide sequence ID" value="NZ_FNZE01000009.1"/>
</dbReference>
<reference evidence="2" key="1">
    <citation type="submission" date="2016-10" db="EMBL/GenBank/DDBJ databases">
        <authorList>
            <person name="Varghese N."/>
            <person name="Submissions S."/>
        </authorList>
    </citation>
    <scope>NUCLEOTIDE SEQUENCE [LARGE SCALE GENOMIC DNA]</scope>
    <source>
        <strain evidence="2">LMG 25967</strain>
    </source>
</reference>
<protein>
    <recommendedName>
        <fullName evidence="3">AAA domain-containing protein</fullName>
    </recommendedName>
</protein>
<sequence length="386" mass="41833">MSLQRFVFNRPALAASLVRDLAGEGLADYSSGLFLTSPRGTGKSTFLKVDLIPQCEASGWLPVYVDLWGNKKTDPGDLIATAIAKTLSTYEGRLLKLTKSIGANKTSTLRALAWNLSKSELPPDATLAQALELLHQASDKLIVLIIDEAQLALNTDKGINAMFGLKAARDALNLGRAREGLRLIFTGSSRDKLANLVSNRSQPFYGASITTFPLLGWDYIEAYSTHVNARLAEGNQFSADDMADAFRMVGNRPELLAAIIKDVGLDIGDAGNLGQLLHSDALAIQTGAWGEYESAYNTLTPAQQAVLDVMADLALKKEAFLPYAETTLLAVGRALEQKGSDIQPTTTTIQNAIIGLRDKGLVWKSNRGEYALEDASMTQWLKRQQT</sequence>
<organism evidence="1 2">
    <name type="scientific">Pseudomonas linyingensis</name>
    <dbReference type="NCBI Taxonomy" id="915471"/>
    <lineage>
        <taxon>Bacteria</taxon>
        <taxon>Pseudomonadati</taxon>
        <taxon>Pseudomonadota</taxon>
        <taxon>Gammaproteobacteria</taxon>
        <taxon>Pseudomonadales</taxon>
        <taxon>Pseudomonadaceae</taxon>
        <taxon>Pseudomonas</taxon>
    </lineage>
</organism>
<dbReference type="PANTHER" id="PTHR34301">
    <property type="entry name" value="DNA-BINDING PROTEIN-RELATED"/>
    <property type="match status" value="1"/>
</dbReference>
<name>A0A1H6Z4X8_9PSED</name>
<proteinExistence type="predicted"/>
<keyword evidence="2" id="KW-1185">Reference proteome</keyword>
<dbReference type="STRING" id="915471.SAMN05216201_109169"/>
<dbReference type="OrthoDB" id="8576717at2"/>